<evidence type="ECO:0000256" key="2">
    <source>
        <dbReference type="ARBA" id="ARBA00022448"/>
    </source>
</evidence>
<evidence type="ECO:0000256" key="6">
    <source>
        <dbReference type="ARBA" id="ARBA00023136"/>
    </source>
</evidence>
<dbReference type="CDD" id="cd06261">
    <property type="entry name" value="TM_PBP2"/>
    <property type="match status" value="1"/>
</dbReference>
<feature type="transmembrane region" description="Helical" evidence="7">
    <location>
        <begin position="240"/>
        <end position="258"/>
    </location>
</feature>
<evidence type="ECO:0000256" key="3">
    <source>
        <dbReference type="ARBA" id="ARBA00022475"/>
    </source>
</evidence>
<gene>
    <name evidence="9" type="ORF">ISU02_05375</name>
</gene>
<feature type="transmembrane region" description="Helical" evidence="7">
    <location>
        <begin position="137"/>
        <end position="159"/>
    </location>
</feature>
<keyword evidence="10" id="KW-1185">Reference proteome</keyword>
<keyword evidence="6 7" id="KW-0472">Membrane</keyword>
<comment type="caution">
    <text evidence="9">The sequence shown here is derived from an EMBL/GenBank/DDBJ whole genome shotgun (WGS) entry which is preliminary data.</text>
</comment>
<dbReference type="InterPro" id="IPR000515">
    <property type="entry name" value="MetI-like"/>
</dbReference>
<feature type="transmembrane region" description="Helical" evidence="7">
    <location>
        <begin position="104"/>
        <end position="125"/>
    </location>
</feature>
<keyword evidence="3" id="KW-1003">Cell membrane</keyword>
<dbReference type="Pfam" id="PF00528">
    <property type="entry name" value="BPD_transp_1"/>
    <property type="match status" value="1"/>
</dbReference>
<evidence type="ECO:0000313" key="10">
    <source>
        <dbReference type="Proteomes" id="UP000614200"/>
    </source>
</evidence>
<name>A0ABR9ZRD1_9FIRM</name>
<dbReference type="EMBL" id="JADKNH010000003">
    <property type="protein sequence ID" value="MBF4692536.1"/>
    <property type="molecule type" value="Genomic_DNA"/>
</dbReference>
<protein>
    <submittedName>
        <fullName evidence="9">Carbohydrate ABC transporter permease</fullName>
    </submittedName>
</protein>
<accession>A0ABR9ZRD1</accession>
<keyword evidence="4 7" id="KW-0812">Transmembrane</keyword>
<keyword evidence="2 7" id="KW-0813">Transport</keyword>
<dbReference type="PANTHER" id="PTHR43744">
    <property type="entry name" value="ABC TRANSPORTER PERMEASE PROTEIN MG189-RELATED-RELATED"/>
    <property type="match status" value="1"/>
</dbReference>
<dbReference type="InterPro" id="IPR035906">
    <property type="entry name" value="MetI-like_sf"/>
</dbReference>
<reference evidence="9 10" key="1">
    <citation type="submission" date="2020-11" db="EMBL/GenBank/DDBJ databases">
        <title>Fusibacter basophilias sp. nov.</title>
        <authorList>
            <person name="Qiu D."/>
        </authorList>
    </citation>
    <scope>NUCLEOTIDE SEQUENCE [LARGE SCALE GENOMIC DNA]</scope>
    <source>
        <strain evidence="9 10">Q10-2</strain>
    </source>
</reference>
<organism evidence="9 10">
    <name type="scientific">Fusibacter ferrireducens</name>
    <dbReference type="NCBI Taxonomy" id="2785058"/>
    <lineage>
        <taxon>Bacteria</taxon>
        <taxon>Bacillati</taxon>
        <taxon>Bacillota</taxon>
        <taxon>Clostridia</taxon>
        <taxon>Eubacteriales</taxon>
        <taxon>Eubacteriales Family XII. Incertae Sedis</taxon>
        <taxon>Fusibacter</taxon>
    </lineage>
</organism>
<comment type="subcellular location">
    <subcellularLocation>
        <location evidence="1 7">Cell membrane</location>
        <topology evidence="1 7">Multi-pass membrane protein</topology>
    </subcellularLocation>
</comment>
<keyword evidence="5 7" id="KW-1133">Transmembrane helix</keyword>
<dbReference type="RefSeq" id="WP_194700781.1">
    <property type="nucleotide sequence ID" value="NZ_JADKNH010000003.1"/>
</dbReference>
<feature type="transmembrane region" description="Helical" evidence="7">
    <location>
        <begin position="180"/>
        <end position="205"/>
    </location>
</feature>
<dbReference type="PANTHER" id="PTHR43744:SF12">
    <property type="entry name" value="ABC TRANSPORTER PERMEASE PROTEIN MG189-RELATED"/>
    <property type="match status" value="1"/>
</dbReference>
<comment type="similarity">
    <text evidence="7">Belongs to the binding-protein-dependent transport system permease family.</text>
</comment>
<dbReference type="PROSITE" id="PS50928">
    <property type="entry name" value="ABC_TM1"/>
    <property type="match status" value="1"/>
</dbReference>
<feature type="transmembrane region" description="Helical" evidence="7">
    <location>
        <begin position="12"/>
        <end position="30"/>
    </location>
</feature>
<evidence type="ECO:0000256" key="1">
    <source>
        <dbReference type="ARBA" id="ARBA00004651"/>
    </source>
</evidence>
<dbReference type="Gene3D" id="1.10.3720.10">
    <property type="entry name" value="MetI-like"/>
    <property type="match status" value="1"/>
</dbReference>
<evidence type="ECO:0000256" key="4">
    <source>
        <dbReference type="ARBA" id="ARBA00022692"/>
    </source>
</evidence>
<evidence type="ECO:0000256" key="7">
    <source>
        <dbReference type="RuleBase" id="RU363032"/>
    </source>
</evidence>
<feature type="domain" description="ABC transmembrane type-1" evidence="8">
    <location>
        <begin position="69"/>
        <end position="259"/>
    </location>
</feature>
<evidence type="ECO:0000256" key="5">
    <source>
        <dbReference type="ARBA" id="ARBA00022989"/>
    </source>
</evidence>
<feature type="transmembrane region" description="Helical" evidence="7">
    <location>
        <begin position="73"/>
        <end position="95"/>
    </location>
</feature>
<sequence length="273" mass="30964">MKYKDRIKGLMILMGVIVAIAWVAPVFILLNSSFKSLKEIYISILAFPKEIVFSNYTQAFEKLDFVQSFTNSIMITVISTLIIILFSSMTAWVLVRNKSKKSTIIFMLFASALLVPFQCVMLPLVDLMSHLNLMNRFGIVIMYLGFGSSMSVVLFHGFIKNIPLELEEAAMIDGCNIFQTYFHIVLPLLKPIMVTVSIINAMWIWNDFLLPQLVINKTGWQTLPLKTYLFFGQFAKRWDLGTAALIIGMIPIIVFYIASQKYVVKGVTDGAIK</sequence>
<evidence type="ECO:0000313" key="9">
    <source>
        <dbReference type="EMBL" id="MBF4692536.1"/>
    </source>
</evidence>
<dbReference type="SUPFAM" id="SSF161098">
    <property type="entry name" value="MetI-like"/>
    <property type="match status" value="1"/>
</dbReference>
<evidence type="ECO:0000259" key="8">
    <source>
        <dbReference type="PROSITE" id="PS50928"/>
    </source>
</evidence>
<dbReference type="Proteomes" id="UP000614200">
    <property type="component" value="Unassembled WGS sequence"/>
</dbReference>
<proteinExistence type="inferred from homology"/>